<protein>
    <submittedName>
        <fullName evidence="2">RWD domain-containing protein</fullName>
    </submittedName>
    <submittedName>
        <fullName evidence="4">RWD_domain-containing protein</fullName>
    </submittedName>
</protein>
<reference evidence="4 6" key="2">
    <citation type="submission" date="2024-07" db="EMBL/GenBank/DDBJ databases">
        <authorList>
            <person name="Akdeniz Z."/>
        </authorList>
    </citation>
    <scope>NUCLEOTIDE SEQUENCE [LARGE SCALE GENOMIC DNA]</scope>
</reference>
<organism evidence="2">
    <name type="scientific">Hexamita inflata</name>
    <dbReference type="NCBI Taxonomy" id="28002"/>
    <lineage>
        <taxon>Eukaryota</taxon>
        <taxon>Metamonada</taxon>
        <taxon>Diplomonadida</taxon>
        <taxon>Hexamitidae</taxon>
        <taxon>Hexamitinae</taxon>
        <taxon>Hexamita</taxon>
    </lineage>
</organism>
<dbReference type="EMBL" id="CAXDID020000058">
    <property type="protein sequence ID" value="CAL6008826.1"/>
    <property type="molecule type" value="Genomic_DNA"/>
</dbReference>
<name>A0AA86NHR8_9EUKA</name>
<evidence type="ECO:0000313" key="3">
    <source>
        <dbReference type="EMBL" id="CAI9958537.1"/>
    </source>
</evidence>
<comment type="caution">
    <text evidence="2">The sequence shown here is derived from an EMBL/GenBank/DDBJ whole genome shotgun (WGS) entry which is preliminary data.</text>
</comment>
<dbReference type="SUPFAM" id="SSF54495">
    <property type="entry name" value="UBC-like"/>
    <property type="match status" value="1"/>
</dbReference>
<dbReference type="Proteomes" id="UP001642409">
    <property type="component" value="Unassembled WGS sequence"/>
</dbReference>
<dbReference type="InterPro" id="IPR006575">
    <property type="entry name" value="RWD_dom"/>
</dbReference>
<proteinExistence type="predicted"/>
<dbReference type="PROSITE" id="PS50908">
    <property type="entry name" value="RWD"/>
    <property type="match status" value="1"/>
</dbReference>
<keyword evidence="6" id="KW-1185">Reference proteome</keyword>
<evidence type="ECO:0000313" key="6">
    <source>
        <dbReference type="Proteomes" id="UP001642409"/>
    </source>
</evidence>
<feature type="domain" description="RWD" evidence="1">
    <location>
        <begin position="7"/>
        <end position="107"/>
    </location>
</feature>
<sequence length="192" mass="22708">MNDIQQCELITLQAIFPETFQQLSDTQFTFIFPSQYYKCDFKFTITYSAGYPMQQLAQFDIEAPQLHDTLAQTVFNKLTSLQQQLMNPDEAYIFQLIQSIDDDQFRVEIIFQDQKIEQIEDDEDAVLVKINHGELPGKPVTDENYHKWFADFTKKKGIKLLEEEDWSKIDYNTEMGATFTGYEYFKRKNDEK</sequence>
<dbReference type="EMBL" id="CAXDID020000061">
    <property type="protein sequence ID" value="CAL6010397.1"/>
    <property type="molecule type" value="Genomic_DNA"/>
</dbReference>
<evidence type="ECO:0000259" key="1">
    <source>
        <dbReference type="PROSITE" id="PS50908"/>
    </source>
</evidence>
<dbReference type="InterPro" id="IPR016135">
    <property type="entry name" value="UBQ-conjugating_enzyme/RWD"/>
</dbReference>
<evidence type="ECO:0000313" key="5">
    <source>
        <dbReference type="EMBL" id="CAL6010397.1"/>
    </source>
</evidence>
<dbReference type="EMBL" id="CATOUU010000906">
    <property type="protein sequence ID" value="CAI9958537.1"/>
    <property type="molecule type" value="Genomic_DNA"/>
</dbReference>
<dbReference type="CDD" id="cd11605">
    <property type="entry name" value="RWD_DRWD_ELF-like"/>
    <property type="match status" value="1"/>
</dbReference>
<evidence type="ECO:0000313" key="4">
    <source>
        <dbReference type="EMBL" id="CAL6008826.1"/>
    </source>
</evidence>
<reference evidence="2" key="1">
    <citation type="submission" date="2023-06" db="EMBL/GenBank/DDBJ databases">
        <authorList>
            <person name="Kurt Z."/>
        </authorList>
    </citation>
    <scope>NUCLEOTIDE SEQUENCE</scope>
</reference>
<accession>A0AA86NHR8</accession>
<gene>
    <name evidence="4" type="ORF">HINF_LOCUS21305</name>
    <name evidence="5" type="ORF">HINF_LOCUS22066</name>
    <name evidence="3" type="ORF">HINF_LOCUS46182</name>
    <name evidence="2" type="ORF">HINF_LOCUS7734</name>
</gene>
<dbReference type="Gene3D" id="3.10.110.10">
    <property type="entry name" value="Ubiquitin Conjugating Enzyme"/>
    <property type="match status" value="1"/>
</dbReference>
<dbReference type="EMBL" id="CATOUU010000195">
    <property type="protein sequence ID" value="CAI9920089.1"/>
    <property type="molecule type" value="Genomic_DNA"/>
</dbReference>
<dbReference type="Pfam" id="PF05773">
    <property type="entry name" value="RWD"/>
    <property type="match status" value="1"/>
</dbReference>
<dbReference type="AlphaFoldDB" id="A0AA86NHR8"/>
<evidence type="ECO:0000313" key="2">
    <source>
        <dbReference type="EMBL" id="CAI9920089.1"/>
    </source>
</evidence>